<name>A0A7C8IVS8_9PEZI</name>
<feature type="region of interest" description="Disordered" evidence="4">
    <location>
        <begin position="17"/>
        <end position="45"/>
    </location>
</feature>
<reference evidence="5 6" key="1">
    <citation type="submission" date="2019-12" db="EMBL/GenBank/DDBJ databases">
        <title>Draft genome sequence of the ascomycete Xylaria multiplex DSM 110363.</title>
        <authorList>
            <person name="Buettner E."/>
            <person name="Kellner H."/>
        </authorList>
    </citation>
    <scope>NUCLEOTIDE SEQUENCE [LARGE SCALE GENOMIC DNA]</scope>
    <source>
        <strain evidence="5 6">DSM 110363</strain>
    </source>
</reference>
<dbReference type="PROSITE" id="PS50297">
    <property type="entry name" value="ANK_REP_REGION"/>
    <property type="match status" value="3"/>
</dbReference>
<dbReference type="AlphaFoldDB" id="A0A7C8IVS8"/>
<gene>
    <name evidence="5" type="ORF">GQX73_g3286</name>
</gene>
<evidence type="ECO:0000256" key="2">
    <source>
        <dbReference type="ARBA" id="ARBA00023043"/>
    </source>
</evidence>
<feature type="repeat" description="ANK" evidence="3">
    <location>
        <begin position="109"/>
        <end position="141"/>
    </location>
</feature>
<dbReference type="PANTHER" id="PTHR24171">
    <property type="entry name" value="ANKYRIN REPEAT DOMAIN-CONTAINING PROTEIN 39-RELATED"/>
    <property type="match status" value="1"/>
</dbReference>
<organism evidence="5 6">
    <name type="scientific">Xylaria multiplex</name>
    <dbReference type="NCBI Taxonomy" id="323545"/>
    <lineage>
        <taxon>Eukaryota</taxon>
        <taxon>Fungi</taxon>
        <taxon>Dikarya</taxon>
        <taxon>Ascomycota</taxon>
        <taxon>Pezizomycotina</taxon>
        <taxon>Sordariomycetes</taxon>
        <taxon>Xylariomycetidae</taxon>
        <taxon>Xylariales</taxon>
        <taxon>Xylariaceae</taxon>
        <taxon>Xylaria</taxon>
    </lineage>
</organism>
<dbReference type="PRINTS" id="PR01415">
    <property type="entry name" value="ANKYRIN"/>
</dbReference>
<comment type="caution">
    <text evidence="5">The sequence shown here is derived from an EMBL/GenBank/DDBJ whole genome shotgun (WGS) entry which is preliminary data.</text>
</comment>
<dbReference type="PROSITE" id="PS50088">
    <property type="entry name" value="ANK_REPEAT"/>
    <property type="match status" value="3"/>
</dbReference>
<keyword evidence="1" id="KW-0677">Repeat</keyword>
<accession>A0A7C8IVS8</accession>
<dbReference type="Pfam" id="PF12796">
    <property type="entry name" value="Ank_2"/>
    <property type="match status" value="1"/>
</dbReference>
<dbReference type="InterPro" id="IPR002110">
    <property type="entry name" value="Ankyrin_rpt"/>
</dbReference>
<evidence type="ECO:0000313" key="5">
    <source>
        <dbReference type="EMBL" id="KAF2970305.1"/>
    </source>
</evidence>
<evidence type="ECO:0000313" key="6">
    <source>
        <dbReference type="Proteomes" id="UP000481858"/>
    </source>
</evidence>
<evidence type="ECO:0000256" key="1">
    <source>
        <dbReference type="ARBA" id="ARBA00022737"/>
    </source>
</evidence>
<evidence type="ECO:0000256" key="3">
    <source>
        <dbReference type="PROSITE-ProRule" id="PRU00023"/>
    </source>
</evidence>
<dbReference type="OrthoDB" id="426293at2759"/>
<dbReference type="Gene3D" id="1.25.40.20">
    <property type="entry name" value="Ankyrin repeat-containing domain"/>
    <property type="match status" value="1"/>
</dbReference>
<dbReference type="SUPFAM" id="SSF48403">
    <property type="entry name" value="Ankyrin repeat"/>
    <property type="match status" value="1"/>
</dbReference>
<feature type="repeat" description="ANK" evidence="3">
    <location>
        <begin position="43"/>
        <end position="75"/>
    </location>
</feature>
<keyword evidence="6" id="KW-1185">Reference proteome</keyword>
<dbReference type="InParanoid" id="A0A7C8IVS8"/>
<dbReference type="Proteomes" id="UP000481858">
    <property type="component" value="Unassembled WGS sequence"/>
</dbReference>
<dbReference type="PANTHER" id="PTHR24171:SF9">
    <property type="entry name" value="ANKYRIN REPEAT DOMAIN-CONTAINING PROTEIN 39"/>
    <property type="match status" value="1"/>
</dbReference>
<evidence type="ECO:0000256" key="4">
    <source>
        <dbReference type="SAM" id="MobiDB-lite"/>
    </source>
</evidence>
<keyword evidence="2 3" id="KW-0040">ANK repeat</keyword>
<dbReference type="InterPro" id="IPR036770">
    <property type="entry name" value="Ankyrin_rpt-contain_sf"/>
</dbReference>
<dbReference type="EMBL" id="WUBL01000025">
    <property type="protein sequence ID" value="KAF2970305.1"/>
    <property type="molecule type" value="Genomic_DNA"/>
</dbReference>
<dbReference type="SMART" id="SM00248">
    <property type="entry name" value="ANK"/>
    <property type="match status" value="3"/>
</dbReference>
<proteinExistence type="predicted"/>
<feature type="repeat" description="ANK" evidence="3">
    <location>
        <begin position="76"/>
        <end position="108"/>
    </location>
</feature>
<protein>
    <submittedName>
        <fullName evidence="5">Uncharacterized protein</fullName>
    </submittedName>
</protein>
<sequence length="145" mass="15555">MTLQLDVIGGTLFNSIENQSSTIPRPPAHIHRDDDTEDDNNEPFQTSLHIGAERGHVSIVSMLLSAGAPVDALDSEANTALHRAARGEQIGVIRLLLEHGADPNRANAMGWTPVHLGVSAGSTEIVELLVQYGGDLAKKAKTRNY</sequence>